<gene>
    <name evidence="2" type="ORF">L0U89_08565</name>
</gene>
<evidence type="ECO:0000313" key="3">
    <source>
        <dbReference type="Proteomes" id="UP001201449"/>
    </source>
</evidence>
<dbReference type="Proteomes" id="UP001201449">
    <property type="component" value="Unassembled WGS sequence"/>
</dbReference>
<dbReference type="PROSITE" id="PS51257">
    <property type="entry name" value="PROKAR_LIPOPROTEIN"/>
    <property type="match status" value="1"/>
</dbReference>
<evidence type="ECO:0000313" key="2">
    <source>
        <dbReference type="EMBL" id="MCF1751121.1"/>
    </source>
</evidence>
<keyword evidence="3" id="KW-1185">Reference proteome</keyword>
<name>A0ABS9BSR3_9BACT</name>
<organism evidence="2 3">
    <name type="scientific">Mariniradius sediminis</name>
    <dbReference type="NCBI Taxonomy" id="2909237"/>
    <lineage>
        <taxon>Bacteria</taxon>
        <taxon>Pseudomonadati</taxon>
        <taxon>Bacteroidota</taxon>
        <taxon>Cytophagia</taxon>
        <taxon>Cytophagales</taxon>
        <taxon>Cyclobacteriaceae</taxon>
        <taxon>Mariniradius</taxon>
    </lineage>
</organism>
<feature type="signal peptide" evidence="1">
    <location>
        <begin position="1"/>
        <end position="21"/>
    </location>
</feature>
<dbReference type="Gene3D" id="3.40.50.1820">
    <property type="entry name" value="alpha/beta hydrolase"/>
    <property type="match status" value="1"/>
</dbReference>
<feature type="chain" id="PRO_5045837756" description="Alpha/beta hydrolase" evidence="1">
    <location>
        <begin position="22"/>
        <end position="324"/>
    </location>
</feature>
<dbReference type="InterPro" id="IPR029058">
    <property type="entry name" value="AB_hydrolase_fold"/>
</dbReference>
<comment type="caution">
    <text evidence="2">The sequence shown here is derived from an EMBL/GenBank/DDBJ whole genome shotgun (WGS) entry which is preliminary data.</text>
</comment>
<dbReference type="SUPFAM" id="SSF53474">
    <property type="entry name" value="alpha/beta-Hydrolases"/>
    <property type="match status" value="1"/>
</dbReference>
<proteinExistence type="predicted"/>
<dbReference type="RefSeq" id="WP_234861154.1">
    <property type="nucleotide sequence ID" value="NZ_JAKEVZ010000005.1"/>
</dbReference>
<accession>A0ABS9BSR3</accession>
<evidence type="ECO:0000256" key="1">
    <source>
        <dbReference type="SAM" id="SignalP"/>
    </source>
</evidence>
<protein>
    <recommendedName>
        <fullName evidence="4">Alpha/beta hydrolase</fullName>
    </recommendedName>
</protein>
<reference evidence="2 3" key="1">
    <citation type="submission" date="2022-01" db="EMBL/GenBank/DDBJ databases">
        <title>Mariniradius saccharolyticus sp. nov., isolated from sediment of a river.</title>
        <authorList>
            <person name="Liu H."/>
        </authorList>
    </citation>
    <scope>NUCLEOTIDE SEQUENCE [LARGE SCALE GENOMIC DNA]</scope>
    <source>
        <strain evidence="2 3">RY-2</strain>
    </source>
</reference>
<keyword evidence="1" id="KW-0732">Signal</keyword>
<evidence type="ECO:0008006" key="4">
    <source>
        <dbReference type="Google" id="ProtNLM"/>
    </source>
</evidence>
<dbReference type="EMBL" id="JAKEVZ010000005">
    <property type="protein sequence ID" value="MCF1751121.1"/>
    <property type="molecule type" value="Genomic_DNA"/>
</dbReference>
<sequence>MITRLLIVFLGLGLFSCISTPTPPPDPMEEVRFIGRTQVSFLNREATLLQLEVRSEDLSSQRTVEVRIMKPSIPSKGALVLSSGGFGTNFYGIGLETNTTLDFALNLGLETFEIRWQGSEGWGTGIAGAGYPKAVRAYGVILRYLKTSEMTKPDNIIAHGGSGGSFQIAYGLSRFALENDIHHAILVAGPPTADLPKGIFGDKNGDAFWPDGLGGFRITDYIHGWDGNGNYCQNRNQTPPQFVLDALDESSLLSTRIPPELDYSTNLIFINTNDVTNADGQGRLFFDAVKSKKEWHFLPEETSHDVAGIPAGAQKIRQVLQEIL</sequence>